<dbReference type="Proteomes" id="UP000319257">
    <property type="component" value="Unassembled WGS sequence"/>
</dbReference>
<keyword evidence="1" id="KW-1133">Transmembrane helix</keyword>
<name>A0A507AIN9_9PEZI</name>
<evidence type="ECO:0000256" key="1">
    <source>
        <dbReference type="SAM" id="Phobius"/>
    </source>
</evidence>
<feature type="transmembrane region" description="Helical" evidence="1">
    <location>
        <begin position="392"/>
        <end position="414"/>
    </location>
</feature>
<proteinExistence type="predicted"/>
<sequence>MDEIFYRRHLDECDVICEETGYLQVLQYSDGQYNTSDQHSLKLGDDFDNFIVRKGTFKAPALPKGTTFASGIRLLLQLNARDPKTFEPGVISLPKEAFDGLVRQFKLPFRNLETSSAVGPLFWWTGKRELSKDCLRKSKYQGFLLAKHILTKATELVFRKSDVEWLGHSRGWMMMLSYSFPTKMTNGYIKATESAKFNETLDLFQDFKEPGSHPLLLPVLALNKELATKNDKMQRDVRAKLRALEEALSQRYQLDPSKSQPSANDHLLDAINRGLADCQCKAMWKRPQAWRNVIDQMADATEFFWQTCSEDEKSQELTEMHHEIRDRLQYLTIKLNALEAYSQVTLERLNVQRQVMDSLINQRESRLNLRIADQQSRLALISRQDSMSMKTLTMLGAFFLPGTFLSSLFSMSFFKFDNGEETTESSSSVAGLCADTPKTAQISTARSLLASGYTLRR</sequence>
<dbReference type="GeneID" id="41969039"/>
<evidence type="ECO:0000313" key="3">
    <source>
        <dbReference type="EMBL" id="TPX09145.1"/>
    </source>
</evidence>
<reference evidence="2 4" key="1">
    <citation type="submission" date="2019-06" db="EMBL/GenBank/DDBJ databases">
        <title>Draft genome sequence of the filamentous fungus Phialemoniopsis curvata isolated from diesel fuel.</title>
        <authorList>
            <person name="Varaljay V.A."/>
            <person name="Lyon W.J."/>
            <person name="Crouch A.L."/>
            <person name="Drake C.E."/>
            <person name="Hollomon J.M."/>
            <person name="Nadeau L.J."/>
            <person name="Nunn H.S."/>
            <person name="Stevenson B.S."/>
            <person name="Bojanowski C.L."/>
            <person name="Crookes-Goodson W.J."/>
        </authorList>
    </citation>
    <scope>NUCLEOTIDE SEQUENCE [LARGE SCALE GENOMIC DNA]</scope>
    <source>
        <strain evidence="2 4">D216</strain>
    </source>
</reference>
<dbReference type="OrthoDB" id="2830640at2759"/>
<evidence type="ECO:0000313" key="2">
    <source>
        <dbReference type="EMBL" id="TPX09132.1"/>
    </source>
</evidence>
<accession>A0A507AIN9</accession>
<dbReference type="STRING" id="1093900.A0A507AIN9"/>
<dbReference type="AlphaFoldDB" id="A0A507AIN9"/>
<dbReference type="Gene3D" id="1.20.58.340">
    <property type="entry name" value="Magnesium transport protein CorA, transmembrane region"/>
    <property type="match status" value="1"/>
</dbReference>
<dbReference type="EMBL" id="SKBQ01000006">
    <property type="protein sequence ID" value="TPX09145.1"/>
    <property type="molecule type" value="Genomic_DNA"/>
</dbReference>
<organism evidence="2 4">
    <name type="scientific">Thyridium curvatum</name>
    <dbReference type="NCBI Taxonomy" id="1093900"/>
    <lineage>
        <taxon>Eukaryota</taxon>
        <taxon>Fungi</taxon>
        <taxon>Dikarya</taxon>
        <taxon>Ascomycota</taxon>
        <taxon>Pezizomycotina</taxon>
        <taxon>Sordariomycetes</taxon>
        <taxon>Sordariomycetidae</taxon>
        <taxon>Thyridiales</taxon>
        <taxon>Thyridiaceae</taxon>
        <taxon>Thyridium</taxon>
    </lineage>
</organism>
<keyword evidence="1" id="KW-0812">Transmembrane</keyword>
<evidence type="ECO:0000313" key="4">
    <source>
        <dbReference type="Proteomes" id="UP000319257"/>
    </source>
</evidence>
<dbReference type="InParanoid" id="A0A507AIN9"/>
<dbReference type="EMBL" id="SKBQ01000006">
    <property type="protein sequence ID" value="TPX09132.1"/>
    <property type="molecule type" value="Genomic_DNA"/>
</dbReference>
<keyword evidence="4" id="KW-1185">Reference proteome</keyword>
<comment type="caution">
    <text evidence="2">The sequence shown here is derived from an EMBL/GenBank/DDBJ whole genome shotgun (WGS) entry which is preliminary data.</text>
</comment>
<gene>
    <name evidence="2" type="ORF">E0L32_001592</name>
    <name evidence="3" type="ORF">E0L32_001605</name>
</gene>
<keyword evidence="1" id="KW-0472">Membrane</keyword>
<dbReference type="RefSeq" id="XP_030990843.1">
    <property type="nucleotide sequence ID" value="XM_031135687.1"/>
</dbReference>
<protein>
    <submittedName>
        <fullName evidence="2">Uncharacterized protein</fullName>
    </submittedName>
</protein>